<comment type="caution">
    <text evidence="10">The sequence shown here is derived from an EMBL/GenBank/DDBJ whole genome shotgun (WGS) entry which is preliminary data.</text>
</comment>
<gene>
    <name evidence="10" type="ORF">TGDOM2_253700</name>
</gene>
<sequence length="1302" mass="138221">MVAADAHPRYPPQQEIILVHSSSPHSRTSAPAPSPVSRHGLRASGASEPYLMKQGGGPKQASGTMAGSQTPQGVWAEKGQTWQSAKASEQPSAREEIDRVSMAPTAAEVSNVSSRWNSAGDAPPGELSGHLRRTVSGEKRDHGSVEGKKKRGLSLLQRLRQKCEDCRGREDCAAGADQKRTQPMRGDAGTHGISSRVVGRPSDVLPEHGAEESREHAADRRGDETKKADADGEFAPEVLEAMQRNRNNEKMIVGVFCLMFALEIFVNFDSGVVPAILLTLQEQFHLDGAAAGLLGSLPYIGLVASSPFVGRGLTTFSPKWFCLITMMVNLVATGLLGLAFNKLMLYLSRLLIGLSQSGFSIYAPVWVDQFAPADKLTLWMGLSQGGVVIGTMLGCVIAGSFDTAAREGVETISWRYALLIQAIALFILLCIWMFFPRRFVDITMTKSTGEAGVSIEDATKADAAADATLLEEEGEDLDELERNYGAAVTVASGSNGENSERMRSGGMRPLGDAETLDTSSIVVRRDGSGPGRESEENGPYDVKVADSRVPLPCVGEREKIDTSPRGRRLSLGLVQRPAPGATGRIGAGDEEVGRVEGTASAAVQGANALRSSRSSRRIRSSETSSVEGLPQFRKDILSNLLPLDFIATSPTFTRRASQVNPGPAPGSVNAARLSVSMAATAGDSGVPRPVGDVPVMLFDASETQQLPSAAEGPGRAGLDGRELTTLSRLGPPPSSSPEAALAAASALEEGRDLLPGDGGGLWAHGRSAGPADVPVLHPYQSRGGQRASASVPDIGSGRGRSPSTARLGQGGSASLANINARHSIPGGVAVRVGSISGPGEAAPGLLNRVGSTVSEVQYQMTFLTPHSTTLAFEAFNWAAGTADPLLLVRTDARQPTHGDLTAVEMRGGAATSHRRRSNASSSVSENVHATQVPQGVASPRHRSGMGRVSGEENPVDAVGQASASQLSDGQTISEEESEARTEGQVIALAEFVEGGKRRGRGESETENRTALEKEDGHGHPVEFDWRPPRRSTCSTTGGPRLMTLSRGSAEWDSEPHVEALSAMPRTFGVWQSICILFESPIYVCVTIALCALFFEVTAIQFWSITYFQQELHVPGAQVLVAFNATAATAPIVGVLAGGWFIDYLGGYKSEKGMLRTLLILGFWAVLCLFFGICASWVPNFIAIICFIWCILFFGGGILPAATGIVIASVPVEVRAFGSGFCMMIYNVFGYVLGTLVPGAIIQAAGLTWGMRVVFLWSIFGVCGLFAAAFVCWRLRIKPAYISYREKSSIKNEIEVGGVHEEE</sequence>
<feature type="transmembrane region" description="Helical" evidence="8">
    <location>
        <begin position="379"/>
        <end position="401"/>
    </location>
</feature>
<feature type="compositionally biased region" description="Basic and acidic residues" evidence="7">
    <location>
        <begin position="523"/>
        <end position="535"/>
    </location>
</feature>
<feature type="transmembrane region" description="Helical" evidence="8">
    <location>
        <begin position="251"/>
        <end position="268"/>
    </location>
</feature>
<evidence type="ECO:0000256" key="8">
    <source>
        <dbReference type="SAM" id="Phobius"/>
    </source>
</evidence>
<feature type="transmembrane region" description="Helical" evidence="8">
    <location>
        <begin position="1253"/>
        <end position="1274"/>
    </location>
</feature>
<feature type="compositionally biased region" description="Polar residues" evidence="7">
    <location>
        <begin position="61"/>
        <end position="72"/>
    </location>
</feature>
<feature type="transmembrane region" description="Helical" evidence="8">
    <location>
        <begin position="1116"/>
        <end position="1141"/>
    </location>
</feature>
<comment type="subcellular location">
    <subcellularLocation>
        <location evidence="1">Membrane</location>
        <topology evidence="1">Multi-pass membrane protein</topology>
    </subcellularLocation>
</comment>
<feature type="transmembrane region" description="Helical" evidence="8">
    <location>
        <begin position="320"/>
        <end position="340"/>
    </location>
</feature>
<name>A0A086JTW8_TOXGO</name>
<feature type="compositionally biased region" description="Low complexity" evidence="7">
    <location>
        <begin position="736"/>
        <end position="745"/>
    </location>
</feature>
<feature type="compositionally biased region" description="Polar residues" evidence="7">
    <location>
        <begin position="961"/>
        <end position="972"/>
    </location>
</feature>
<dbReference type="OrthoDB" id="331466at2759"/>
<feature type="region of interest" description="Disordered" evidence="7">
    <location>
        <begin position="1"/>
        <end position="153"/>
    </location>
</feature>
<keyword evidence="2" id="KW-0813">Transport</keyword>
<evidence type="ECO:0000256" key="6">
    <source>
        <dbReference type="ARBA" id="ARBA00024338"/>
    </source>
</evidence>
<keyword evidence="3 8" id="KW-0812">Transmembrane</keyword>
<feature type="region of interest" description="Disordered" evidence="7">
    <location>
        <begin position="772"/>
        <end position="811"/>
    </location>
</feature>
<reference evidence="10 11" key="1">
    <citation type="submission" date="2014-02" db="EMBL/GenBank/DDBJ databases">
        <authorList>
            <person name="Sibley D."/>
            <person name="Venepally P."/>
            <person name="Karamycheva S."/>
            <person name="Hadjithomas M."/>
            <person name="Khan A."/>
            <person name="Brunk B."/>
            <person name="Roos D."/>
            <person name="Caler E."/>
            <person name="Lorenzi H."/>
        </authorList>
    </citation>
    <scope>NUCLEOTIDE SEQUENCE [LARGE SCALE GENOMIC DNA]</scope>
    <source>
        <strain evidence="10 11">GAB2-2007-GAL-DOM2</strain>
    </source>
</reference>
<dbReference type="PANTHER" id="PTHR23505:SF9">
    <property type="entry name" value="PROTEIN, PUTATIVE-RELATED"/>
    <property type="match status" value="1"/>
</dbReference>
<dbReference type="CDD" id="cd06174">
    <property type="entry name" value="MFS"/>
    <property type="match status" value="1"/>
</dbReference>
<protein>
    <submittedName>
        <fullName evidence="10">Transporter, major facilitator family protein</fullName>
    </submittedName>
</protein>
<evidence type="ECO:0000256" key="1">
    <source>
        <dbReference type="ARBA" id="ARBA00004141"/>
    </source>
</evidence>
<feature type="region of interest" description="Disordered" evidence="7">
    <location>
        <begin position="488"/>
        <end position="541"/>
    </location>
</feature>
<feature type="transmembrane region" description="Helical" evidence="8">
    <location>
        <begin position="1219"/>
        <end position="1241"/>
    </location>
</feature>
<feature type="compositionally biased region" description="Basic and acidic residues" evidence="7">
    <location>
        <begin position="205"/>
        <end position="229"/>
    </location>
</feature>
<comment type="similarity">
    <text evidence="6">Belongs to the major facilitator superfamily. Spinster (TC 2.A.1.49) family.</text>
</comment>
<evidence type="ECO:0000256" key="5">
    <source>
        <dbReference type="ARBA" id="ARBA00023136"/>
    </source>
</evidence>
<dbReference type="Gene3D" id="1.20.1250.20">
    <property type="entry name" value="MFS general substrate transporter like domains"/>
    <property type="match status" value="2"/>
</dbReference>
<dbReference type="EMBL" id="AHZU02001158">
    <property type="protein sequence ID" value="KFG35586.1"/>
    <property type="molecule type" value="Genomic_DNA"/>
</dbReference>
<dbReference type="InterPro" id="IPR011701">
    <property type="entry name" value="MFS"/>
</dbReference>
<feature type="compositionally biased region" description="Basic and acidic residues" evidence="7">
    <location>
        <begin position="135"/>
        <end position="147"/>
    </location>
</feature>
<proteinExistence type="inferred from homology"/>
<feature type="compositionally biased region" description="Polar residues" evidence="7">
    <location>
        <begin position="801"/>
        <end position="811"/>
    </location>
</feature>
<feature type="transmembrane region" description="Helical" evidence="8">
    <location>
        <begin position="1153"/>
        <end position="1174"/>
    </location>
</feature>
<feature type="compositionally biased region" description="Polar residues" evidence="7">
    <location>
        <begin position="80"/>
        <end position="91"/>
    </location>
</feature>
<dbReference type="VEuPathDB" id="ToxoDB:TGDOM2_253700"/>
<feature type="transmembrane region" description="Helical" evidence="8">
    <location>
        <begin position="1180"/>
        <end position="1207"/>
    </location>
</feature>
<evidence type="ECO:0000256" key="3">
    <source>
        <dbReference type="ARBA" id="ARBA00022692"/>
    </source>
</evidence>
<feature type="transmembrane region" description="Helical" evidence="8">
    <location>
        <begin position="288"/>
        <end position="308"/>
    </location>
</feature>
<feature type="transmembrane region" description="Helical" evidence="8">
    <location>
        <begin position="1081"/>
        <end position="1104"/>
    </location>
</feature>
<feature type="region of interest" description="Disordered" evidence="7">
    <location>
        <begin position="171"/>
        <end position="229"/>
    </location>
</feature>
<dbReference type="InterPro" id="IPR036259">
    <property type="entry name" value="MFS_trans_sf"/>
</dbReference>
<dbReference type="SUPFAM" id="SSF103473">
    <property type="entry name" value="MFS general substrate transporter"/>
    <property type="match status" value="2"/>
</dbReference>
<accession>A0A086JTW8</accession>
<feature type="compositionally biased region" description="Basic and acidic residues" evidence="7">
    <location>
        <begin position="171"/>
        <end position="180"/>
    </location>
</feature>
<feature type="compositionally biased region" description="Basic and acidic residues" evidence="7">
    <location>
        <begin position="993"/>
        <end position="1027"/>
    </location>
</feature>
<feature type="transmembrane region" description="Helical" evidence="8">
    <location>
        <begin position="413"/>
        <end position="435"/>
    </location>
</feature>
<evidence type="ECO:0000256" key="4">
    <source>
        <dbReference type="ARBA" id="ARBA00022989"/>
    </source>
</evidence>
<keyword evidence="4 8" id="KW-1133">Transmembrane helix</keyword>
<feature type="compositionally biased region" description="Polar residues" evidence="7">
    <location>
        <begin position="108"/>
        <end position="117"/>
    </location>
</feature>
<evidence type="ECO:0000313" key="11">
    <source>
        <dbReference type="Proteomes" id="UP000028837"/>
    </source>
</evidence>
<dbReference type="GO" id="GO:0022857">
    <property type="term" value="F:transmembrane transporter activity"/>
    <property type="evidence" value="ECO:0007669"/>
    <property type="project" value="InterPro"/>
</dbReference>
<dbReference type="PANTHER" id="PTHR23505">
    <property type="entry name" value="SPINSTER"/>
    <property type="match status" value="1"/>
</dbReference>
<evidence type="ECO:0000313" key="10">
    <source>
        <dbReference type="EMBL" id="KFG35586.1"/>
    </source>
</evidence>
<dbReference type="InterPro" id="IPR044770">
    <property type="entry name" value="MFS_spinster-like"/>
</dbReference>
<feature type="compositionally biased region" description="Polar residues" evidence="7">
    <location>
        <begin position="20"/>
        <end position="31"/>
    </location>
</feature>
<evidence type="ECO:0000256" key="2">
    <source>
        <dbReference type="ARBA" id="ARBA00022448"/>
    </source>
</evidence>
<feature type="region of interest" description="Disordered" evidence="7">
    <location>
        <begin position="905"/>
        <end position="1039"/>
    </location>
</feature>
<dbReference type="InterPro" id="IPR020846">
    <property type="entry name" value="MFS_dom"/>
</dbReference>
<evidence type="ECO:0000259" key="9">
    <source>
        <dbReference type="PROSITE" id="PS50850"/>
    </source>
</evidence>
<feature type="region of interest" description="Disordered" evidence="7">
    <location>
        <begin position="704"/>
        <end position="745"/>
    </location>
</feature>
<dbReference type="PROSITE" id="PS50850">
    <property type="entry name" value="MFS"/>
    <property type="match status" value="1"/>
</dbReference>
<dbReference type="Pfam" id="PF07690">
    <property type="entry name" value="MFS_1"/>
    <property type="match status" value="1"/>
</dbReference>
<feature type="compositionally biased region" description="Polar residues" evidence="7">
    <location>
        <begin position="918"/>
        <end position="933"/>
    </location>
</feature>
<dbReference type="Proteomes" id="UP000028837">
    <property type="component" value="Unassembled WGS sequence"/>
</dbReference>
<dbReference type="GO" id="GO:0016020">
    <property type="term" value="C:membrane"/>
    <property type="evidence" value="ECO:0007669"/>
    <property type="project" value="UniProtKB-SubCell"/>
</dbReference>
<feature type="domain" description="Major facilitator superfamily (MFS) profile" evidence="9">
    <location>
        <begin position="1081"/>
        <end position="1302"/>
    </location>
</feature>
<keyword evidence="5 8" id="KW-0472">Membrane</keyword>
<evidence type="ECO:0000256" key="7">
    <source>
        <dbReference type="SAM" id="MobiDB-lite"/>
    </source>
</evidence>
<organism evidence="10 11">
    <name type="scientific">Toxoplasma gondii GAB2-2007-GAL-DOM2</name>
    <dbReference type="NCBI Taxonomy" id="1130820"/>
    <lineage>
        <taxon>Eukaryota</taxon>
        <taxon>Sar</taxon>
        <taxon>Alveolata</taxon>
        <taxon>Apicomplexa</taxon>
        <taxon>Conoidasida</taxon>
        <taxon>Coccidia</taxon>
        <taxon>Eucoccidiorida</taxon>
        <taxon>Eimeriorina</taxon>
        <taxon>Sarcocystidae</taxon>
        <taxon>Toxoplasma</taxon>
    </lineage>
</organism>